<dbReference type="GO" id="GO:0004519">
    <property type="term" value="F:endonuclease activity"/>
    <property type="evidence" value="ECO:0007669"/>
    <property type="project" value="UniProtKB-KW"/>
</dbReference>
<feature type="domain" description="HNH nuclease" evidence="1">
    <location>
        <begin position="191"/>
        <end position="245"/>
    </location>
</feature>
<name>A0ABV6IAN7_9RHOB</name>
<evidence type="ECO:0000313" key="3">
    <source>
        <dbReference type="Proteomes" id="UP001589799"/>
    </source>
</evidence>
<keyword evidence="2" id="KW-0378">Hydrolase</keyword>
<keyword evidence="2" id="KW-0540">Nuclease</keyword>
<dbReference type="RefSeq" id="WP_377699939.1">
    <property type="nucleotide sequence ID" value="NZ_JBHLWE010000047.1"/>
</dbReference>
<proteinExistence type="predicted"/>
<comment type="caution">
    <text evidence="2">The sequence shown here is derived from an EMBL/GenBank/DDBJ whole genome shotgun (WGS) entry which is preliminary data.</text>
</comment>
<dbReference type="InterPro" id="IPR003615">
    <property type="entry name" value="HNH_nuc"/>
</dbReference>
<organism evidence="2 3">
    <name type="scientific">Paracoccus niistensis</name>
    <dbReference type="NCBI Taxonomy" id="632935"/>
    <lineage>
        <taxon>Bacteria</taxon>
        <taxon>Pseudomonadati</taxon>
        <taxon>Pseudomonadota</taxon>
        <taxon>Alphaproteobacteria</taxon>
        <taxon>Rhodobacterales</taxon>
        <taxon>Paracoccaceae</taxon>
        <taxon>Paracoccus</taxon>
    </lineage>
</organism>
<evidence type="ECO:0000259" key="1">
    <source>
        <dbReference type="Pfam" id="PF13391"/>
    </source>
</evidence>
<sequence>MVKAVFIESSHSHYRDEPGRVYHFPNSYLSRVEQAVGDWVIFYEGRRGAGKGYHRVQRLRNVVPDPADPTHSYAVMDTASELDFKTNLARVRPDGRLWETGLAWMGGNNTSAVRLISDDDFAAIINAGLSFNTEPDTLPRAPLPDDASGFAENQTAWVPALAPDRTRVLTSRPLRDAAFSRNVRRAYRGRCAISGLELRNGGGRPEVEAAHIRPVEHDGPDTVRNGLALSGTVHWMFDRGLLSIDEDHSILIARDSIADEIVHRLINNTGKLIQPSSSALGPHGVYLDWHRRHTFKG</sequence>
<keyword evidence="3" id="KW-1185">Reference proteome</keyword>
<evidence type="ECO:0000313" key="2">
    <source>
        <dbReference type="EMBL" id="MFC0342343.1"/>
    </source>
</evidence>
<dbReference type="EMBL" id="JBHLWE010000047">
    <property type="protein sequence ID" value="MFC0342343.1"/>
    <property type="molecule type" value="Genomic_DNA"/>
</dbReference>
<accession>A0ABV6IAN7</accession>
<protein>
    <submittedName>
        <fullName evidence="2">HNH endonuclease</fullName>
    </submittedName>
</protein>
<reference evidence="2 3" key="1">
    <citation type="submission" date="2024-09" db="EMBL/GenBank/DDBJ databases">
        <authorList>
            <person name="Sun Q."/>
            <person name="Mori K."/>
        </authorList>
    </citation>
    <scope>NUCLEOTIDE SEQUENCE [LARGE SCALE GENOMIC DNA]</scope>
    <source>
        <strain evidence="2 3">KCTC 22789</strain>
    </source>
</reference>
<dbReference type="Proteomes" id="UP001589799">
    <property type="component" value="Unassembled WGS sequence"/>
</dbReference>
<dbReference type="Pfam" id="PF13391">
    <property type="entry name" value="HNH_2"/>
    <property type="match status" value="1"/>
</dbReference>
<gene>
    <name evidence="2" type="ORF">ACFFII_16410</name>
</gene>
<keyword evidence="2" id="KW-0255">Endonuclease</keyword>